<dbReference type="PANTHER" id="PTHR43495:SF5">
    <property type="entry name" value="GAMMA-AMINOBUTYRIC ACID PERMEASE"/>
    <property type="match status" value="1"/>
</dbReference>
<keyword evidence="3 7" id="KW-0812">Transmembrane</keyword>
<feature type="transmembrane region" description="Helical" evidence="7">
    <location>
        <begin position="333"/>
        <end position="354"/>
    </location>
</feature>
<proteinExistence type="predicted"/>
<feature type="domain" description="Amino acid permease/ SLC12A" evidence="8">
    <location>
        <begin position="19"/>
        <end position="449"/>
    </location>
</feature>
<dbReference type="PIRSF" id="PIRSF006060">
    <property type="entry name" value="AA_transporter"/>
    <property type="match status" value="1"/>
</dbReference>
<dbReference type="GO" id="GO:0006865">
    <property type="term" value="P:amino acid transport"/>
    <property type="evidence" value="ECO:0007669"/>
    <property type="project" value="UniProtKB-KW"/>
</dbReference>
<feature type="transmembrane region" description="Helical" evidence="7">
    <location>
        <begin position="87"/>
        <end position="109"/>
    </location>
</feature>
<feature type="transmembrane region" description="Helical" evidence="7">
    <location>
        <begin position="47"/>
        <end position="66"/>
    </location>
</feature>
<reference evidence="10" key="1">
    <citation type="submission" date="2016-10" db="EMBL/GenBank/DDBJ databases">
        <authorList>
            <person name="Varghese N."/>
        </authorList>
    </citation>
    <scope>NUCLEOTIDE SEQUENCE [LARGE SCALE GENOMIC DNA]</scope>
    <source>
        <strain evidence="10">DSM 17980</strain>
    </source>
</reference>
<evidence type="ECO:0000313" key="10">
    <source>
        <dbReference type="Proteomes" id="UP000183508"/>
    </source>
</evidence>
<organism evidence="9 10">
    <name type="scientific">Alicyclobacillus macrosporangiidus</name>
    <dbReference type="NCBI Taxonomy" id="392015"/>
    <lineage>
        <taxon>Bacteria</taxon>
        <taxon>Bacillati</taxon>
        <taxon>Bacillota</taxon>
        <taxon>Bacilli</taxon>
        <taxon>Bacillales</taxon>
        <taxon>Alicyclobacillaceae</taxon>
        <taxon>Alicyclobacillus</taxon>
    </lineage>
</organism>
<evidence type="ECO:0000259" key="8">
    <source>
        <dbReference type="Pfam" id="PF00324"/>
    </source>
</evidence>
<dbReference type="GO" id="GO:0055085">
    <property type="term" value="P:transmembrane transport"/>
    <property type="evidence" value="ECO:0007669"/>
    <property type="project" value="InterPro"/>
</dbReference>
<evidence type="ECO:0000256" key="2">
    <source>
        <dbReference type="ARBA" id="ARBA00022448"/>
    </source>
</evidence>
<evidence type="ECO:0000256" key="7">
    <source>
        <dbReference type="SAM" id="Phobius"/>
    </source>
</evidence>
<evidence type="ECO:0000256" key="3">
    <source>
        <dbReference type="ARBA" id="ARBA00022692"/>
    </source>
</evidence>
<dbReference type="OrthoDB" id="9780162at2"/>
<dbReference type="Gene3D" id="1.20.1740.10">
    <property type="entry name" value="Amino acid/polyamine transporter I"/>
    <property type="match status" value="1"/>
</dbReference>
<feature type="transmembrane region" description="Helical" evidence="7">
    <location>
        <begin position="401"/>
        <end position="424"/>
    </location>
</feature>
<dbReference type="EMBL" id="FPBV01000010">
    <property type="protein sequence ID" value="SFU84832.1"/>
    <property type="molecule type" value="Genomic_DNA"/>
</dbReference>
<dbReference type="GO" id="GO:0016020">
    <property type="term" value="C:membrane"/>
    <property type="evidence" value="ECO:0007669"/>
    <property type="project" value="UniProtKB-SubCell"/>
</dbReference>
<keyword evidence="4" id="KW-0029">Amino-acid transport</keyword>
<comment type="subcellular location">
    <subcellularLocation>
        <location evidence="1">Membrane</location>
        <topology evidence="1">Multi-pass membrane protein</topology>
    </subcellularLocation>
</comment>
<feature type="transmembrane region" description="Helical" evidence="7">
    <location>
        <begin position="162"/>
        <end position="180"/>
    </location>
</feature>
<feature type="transmembrane region" description="Helical" evidence="7">
    <location>
        <begin position="129"/>
        <end position="150"/>
    </location>
</feature>
<gene>
    <name evidence="9" type="ORF">SAMN05421543_11043</name>
</gene>
<keyword evidence="2" id="KW-0813">Transport</keyword>
<feature type="transmembrane region" description="Helical" evidence="7">
    <location>
        <begin position="242"/>
        <end position="261"/>
    </location>
</feature>
<keyword evidence="5 7" id="KW-1133">Transmembrane helix</keyword>
<accession>A0A1I7JI38</accession>
<keyword evidence="6 7" id="KW-0472">Membrane</keyword>
<dbReference type="PROSITE" id="PS00218">
    <property type="entry name" value="AMINO_ACID_PERMEASE_1"/>
    <property type="match status" value="1"/>
</dbReference>
<feature type="transmembrane region" description="Helical" evidence="7">
    <location>
        <begin position="360"/>
        <end position="380"/>
    </location>
</feature>
<feature type="transmembrane region" description="Helical" evidence="7">
    <location>
        <begin position="200"/>
        <end position="221"/>
    </location>
</feature>
<dbReference type="Pfam" id="PF00324">
    <property type="entry name" value="AA_permease"/>
    <property type="match status" value="1"/>
</dbReference>
<dbReference type="InterPro" id="IPR004840">
    <property type="entry name" value="Amino_acid_permease_CS"/>
</dbReference>
<protein>
    <submittedName>
        <fullName evidence="9">GABA permease</fullName>
    </submittedName>
</protein>
<dbReference type="RefSeq" id="WP_074952433.1">
    <property type="nucleotide sequence ID" value="NZ_FPBV01000010.1"/>
</dbReference>
<evidence type="ECO:0000256" key="4">
    <source>
        <dbReference type="ARBA" id="ARBA00022970"/>
    </source>
</evidence>
<evidence type="ECO:0000256" key="5">
    <source>
        <dbReference type="ARBA" id="ARBA00022989"/>
    </source>
</evidence>
<feature type="transmembrane region" description="Helical" evidence="7">
    <location>
        <begin position="21"/>
        <end position="41"/>
    </location>
</feature>
<sequence>MQKQRTQEEFLHRGLRMRHMTMISLGGVIGAGLFVGSGAVIQSAGPAAVLSYAIAGVLVILIMRMLGEMAVAHPSVGSFAEYGRIAVGNWAGFLIGWLYWYFWVIVVAVEATAGALTLHNWLLPQVPLWLLSLILLVLLTLTNVFSVRMYGEFEYWFASIKVGAIVAFILLGSLYVLGLWPRATLNFSNLTAHGGWSPFGILALFASVTTLIFSFFGSEIVTIAAAESAEPSRAVARATNSVVWRVLVFYVLSIFLVVTILPWNDSKAMVSPFVSALKVLGIPGAATIMNLVVVTAVLSCLNSGLYTASRMLFALARQGNAPRRLLKLNRRGVPVLAILTCTVVGYLSVIMDYVSPQHVFMFLLNSSGAVGLFIYLLIAVSELRMRRQLEREAPEQLQVRMWAYPYLTYVCILGMLAVIVSMAFNPADRSQLVLSLVSVVVLLVLYALKPWLSRQRETTAQ</sequence>
<name>A0A1I7JI38_9BACL</name>
<dbReference type="InterPro" id="IPR004841">
    <property type="entry name" value="AA-permease/SLC12A_dom"/>
</dbReference>
<dbReference type="Proteomes" id="UP000183508">
    <property type="component" value="Unassembled WGS sequence"/>
</dbReference>
<dbReference type="FunFam" id="1.20.1740.10:FF:000001">
    <property type="entry name" value="Amino acid permease"/>
    <property type="match status" value="1"/>
</dbReference>
<feature type="transmembrane region" description="Helical" evidence="7">
    <location>
        <begin position="281"/>
        <end position="301"/>
    </location>
</feature>
<dbReference type="STRING" id="392015.SAMN05421543_11043"/>
<evidence type="ECO:0000256" key="1">
    <source>
        <dbReference type="ARBA" id="ARBA00004141"/>
    </source>
</evidence>
<feature type="transmembrane region" description="Helical" evidence="7">
    <location>
        <begin position="430"/>
        <end position="448"/>
    </location>
</feature>
<evidence type="ECO:0000256" key="6">
    <source>
        <dbReference type="ARBA" id="ARBA00023136"/>
    </source>
</evidence>
<dbReference type="PANTHER" id="PTHR43495">
    <property type="entry name" value="GABA PERMEASE"/>
    <property type="match status" value="1"/>
</dbReference>
<evidence type="ECO:0000313" key="9">
    <source>
        <dbReference type="EMBL" id="SFU84832.1"/>
    </source>
</evidence>
<keyword evidence="10" id="KW-1185">Reference proteome</keyword>
<dbReference type="AlphaFoldDB" id="A0A1I7JI38"/>